<reference evidence="2" key="1">
    <citation type="submission" date="2020-01" db="EMBL/GenBank/DDBJ databases">
        <authorList>
            <consortium name="DOE Joint Genome Institute"/>
            <person name="Haridas S."/>
            <person name="Albert R."/>
            <person name="Binder M."/>
            <person name="Bloem J."/>
            <person name="Labutti K."/>
            <person name="Salamov A."/>
            <person name="Andreopoulos B."/>
            <person name="Baker S.E."/>
            <person name="Barry K."/>
            <person name="Bills G."/>
            <person name="Bluhm B.H."/>
            <person name="Cannon C."/>
            <person name="Castanera R."/>
            <person name="Culley D.E."/>
            <person name="Daum C."/>
            <person name="Ezra D."/>
            <person name="Gonzalez J.B."/>
            <person name="Henrissat B."/>
            <person name="Kuo A."/>
            <person name="Liang C."/>
            <person name="Lipzen A."/>
            <person name="Lutzoni F."/>
            <person name="Magnuson J."/>
            <person name="Mondo S."/>
            <person name="Nolan M."/>
            <person name="Ohm R."/>
            <person name="Pangilinan J."/>
            <person name="Park H.-J."/>
            <person name="Ramirez L."/>
            <person name="Alfaro M."/>
            <person name="Sun H."/>
            <person name="Tritt A."/>
            <person name="Yoshinaga Y."/>
            <person name="Zwiers L.-H."/>
            <person name="Turgeon B.G."/>
            <person name="Goodwin S.B."/>
            <person name="Spatafora J.W."/>
            <person name="Crous P.W."/>
            <person name="Grigoriev I.V."/>
        </authorList>
    </citation>
    <scope>NUCLEOTIDE SEQUENCE</scope>
    <source>
        <strain evidence="2">CBS 342.82</strain>
    </source>
</reference>
<accession>A0A6J3LZI6</accession>
<protein>
    <submittedName>
        <fullName evidence="2">Uncharacterized protein</fullName>
    </submittedName>
</protein>
<reference evidence="2" key="2">
    <citation type="submission" date="2020-04" db="EMBL/GenBank/DDBJ databases">
        <authorList>
            <consortium name="NCBI Genome Project"/>
        </authorList>
    </citation>
    <scope>NUCLEOTIDE SEQUENCE</scope>
    <source>
        <strain evidence="2">CBS 342.82</strain>
    </source>
</reference>
<keyword evidence="1" id="KW-1185">Reference proteome</keyword>
<gene>
    <name evidence="2" type="ORF">K489DRAFT_382805</name>
</gene>
<sequence>MIAKAYLEQRACDNAQPGDFVRPAQRHSVWPTTPRAPLPQRAALHNYKGIAPVAALIRTSNFYDITATYWRVGQYESRVQHFALSFQVKEIAIDADGGAH</sequence>
<proteinExistence type="predicted"/>
<dbReference type="GeneID" id="54363262"/>
<dbReference type="AlphaFoldDB" id="A0A6J3LZI6"/>
<organism evidence="2">
    <name type="scientific">Dissoconium aciculare CBS 342.82</name>
    <dbReference type="NCBI Taxonomy" id="1314786"/>
    <lineage>
        <taxon>Eukaryota</taxon>
        <taxon>Fungi</taxon>
        <taxon>Dikarya</taxon>
        <taxon>Ascomycota</taxon>
        <taxon>Pezizomycotina</taxon>
        <taxon>Dothideomycetes</taxon>
        <taxon>Dothideomycetidae</taxon>
        <taxon>Mycosphaerellales</taxon>
        <taxon>Dissoconiaceae</taxon>
        <taxon>Dissoconium</taxon>
    </lineage>
</organism>
<name>A0A6J3LZI6_9PEZI</name>
<reference evidence="2" key="3">
    <citation type="submission" date="2025-08" db="UniProtKB">
        <authorList>
            <consortium name="RefSeq"/>
        </authorList>
    </citation>
    <scope>IDENTIFICATION</scope>
    <source>
        <strain evidence="2">CBS 342.82</strain>
    </source>
</reference>
<evidence type="ECO:0000313" key="1">
    <source>
        <dbReference type="Proteomes" id="UP000504637"/>
    </source>
</evidence>
<evidence type="ECO:0000313" key="2">
    <source>
        <dbReference type="RefSeq" id="XP_033457083.1"/>
    </source>
</evidence>
<dbReference type="Proteomes" id="UP000504637">
    <property type="component" value="Unplaced"/>
</dbReference>
<dbReference type="RefSeq" id="XP_033457083.1">
    <property type="nucleotide sequence ID" value="XM_033605462.1"/>
</dbReference>